<organism evidence="3 4">
    <name type="scientific">Halorubrum tibetense</name>
    <dbReference type="NCBI Taxonomy" id="175631"/>
    <lineage>
        <taxon>Archaea</taxon>
        <taxon>Methanobacteriati</taxon>
        <taxon>Methanobacteriota</taxon>
        <taxon>Stenosarchaea group</taxon>
        <taxon>Halobacteria</taxon>
        <taxon>Halobacteriales</taxon>
        <taxon>Haloferacaceae</taxon>
        <taxon>Halorubrum</taxon>
    </lineage>
</organism>
<dbReference type="Pfam" id="PF04892">
    <property type="entry name" value="VanZ"/>
    <property type="match status" value="1"/>
</dbReference>
<dbReference type="InterPro" id="IPR006976">
    <property type="entry name" value="VanZ-like"/>
</dbReference>
<evidence type="ECO:0000313" key="4">
    <source>
        <dbReference type="Proteomes" id="UP001596442"/>
    </source>
</evidence>
<keyword evidence="1" id="KW-0812">Transmembrane</keyword>
<evidence type="ECO:0000313" key="3">
    <source>
        <dbReference type="EMBL" id="MFC6754957.1"/>
    </source>
</evidence>
<evidence type="ECO:0000256" key="1">
    <source>
        <dbReference type="SAM" id="Phobius"/>
    </source>
</evidence>
<keyword evidence="1" id="KW-0472">Membrane</keyword>
<feature type="domain" description="VanZ-like" evidence="2">
    <location>
        <begin position="61"/>
        <end position="126"/>
    </location>
</feature>
<protein>
    <submittedName>
        <fullName evidence="3">VanZ family protein</fullName>
    </submittedName>
</protein>
<dbReference type="AlphaFoldDB" id="A0ABD5SCZ6"/>
<reference evidence="3 4" key="1">
    <citation type="journal article" date="2019" name="Int. J. Syst. Evol. Microbiol.">
        <title>The Global Catalogue of Microorganisms (GCM) 10K type strain sequencing project: providing services to taxonomists for standard genome sequencing and annotation.</title>
        <authorList>
            <consortium name="The Broad Institute Genomics Platform"/>
            <consortium name="The Broad Institute Genome Sequencing Center for Infectious Disease"/>
            <person name="Wu L."/>
            <person name="Ma J."/>
        </authorList>
    </citation>
    <scope>NUCLEOTIDE SEQUENCE [LARGE SCALE GENOMIC DNA]</scope>
    <source>
        <strain evidence="3 4">CGMCC 1.3239</strain>
    </source>
</reference>
<sequence length="148" mass="15991">MPRLRLPLVPGSLRWAAVALVGLVILYYSVVPAPGSGTFRSGPFGLVGFSTWLHLLAYAGLTATLAYALHDSPRPDRQVLAIVFLVAVAYGAGVELLQSTLANRHGDYADVLVNSLGAGLAVVGWRALTRYARFYRARRLTDLELPVE</sequence>
<feature type="transmembrane region" description="Helical" evidence="1">
    <location>
        <begin position="12"/>
        <end position="31"/>
    </location>
</feature>
<dbReference type="RefSeq" id="WP_379783789.1">
    <property type="nucleotide sequence ID" value="NZ_JBHSWW010000448.1"/>
</dbReference>
<dbReference type="EMBL" id="JBHSWW010000448">
    <property type="protein sequence ID" value="MFC6754957.1"/>
    <property type="molecule type" value="Genomic_DNA"/>
</dbReference>
<feature type="transmembrane region" description="Helical" evidence="1">
    <location>
        <begin position="79"/>
        <end position="99"/>
    </location>
</feature>
<dbReference type="Proteomes" id="UP001596442">
    <property type="component" value="Unassembled WGS sequence"/>
</dbReference>
<accession>A0ABD5SCZ6</accession>
<keyword evidence="4" id="KW-1185">Reference proteome</keyword>
<evidence type="ECO:0000259" key="2">
    <source>
        <dbReference type="Pfam" id="PF04892"/>
    </source>
</evidence>
<dbReference type="PANTHER" id="PTHR28008:SF1">
    <property type="entry name" value="DOMAIN PROTEIN, PUTATIVE (AFU_ORTHOLOGUE AFUA_3G10980)-RELATED"/>
    <property type="match status" value="1"/>
</dbReference>
<keyword evidence="1" id="KW-1133">Transmembrane helix</keyword>
<dbReference type="NCBIfam" id="NF037970">
    <property type="entry name" value="vanZ_1"/>
    <property type="match status" value="1"/>
</dbReference>
<gene>
    <name evidence="3" type="ORF">ACFQEU_16045</name>
</gene>
<comment type="caution">
    <text evidence="3">The sequence shown here is derived from an EMBL/GenBank/DDBJ whole genome shotgun (WGS) entry which is preliminary data.</text>
</comment>
<proteinExistence type="predicted"/>
<feature type="transmembrane region" description="Helical" evidence="1">
    <location>
        <begin position="43"/>
        <end position="67"/>
    </location>
</feature>
<dbReference type="PANTHER" id="PTHR28008">
    <property type="entry name" value="DOMAIN PROTEIN, PUTATIVE (AFU_ORTHOLOGUE AFUA_3G10980)-RELATED"/>
    <property type="match status" value="1"/>
</dbReference>
<name>A0ABD5SCZ6_9EURY</name>
<feature type="transmembrane region" description="Helical" evidence="1">
    <location>
        <begin position="111"/>
        <end position="129"/>
    </location>
</feature>